<dbReference type="PROSITE" id="PS50977">
    <property type="entry name" value="HTH_TETR_2"/>
    <property type="match status" value="1"/>
</dbReference>
<evidence type="ECO:0000313" key="4">
    <source>
        <dbReference type="EMBL" id="XCM79444.1"/>
    </source>
</evidence>
<dbReference type="PANTHER" id="PTHR47752:SF1">
    <property type="entry name" value="HTH-TYPE TRANSCRIPTIONAL REPRESSOR FABR"/>
    <property type="match status" value="1"/>
</dbReference>
<dbReference type="InterPro" id="IPR009057">
    <property type="entry name" value="Homeodomain-like_sf"/>
</dbReference>
<gene>
    <name evidence="4" type="ORF">ABWK59_11130</name>
</gene>
<dbReference type="InterPro" id="IPR050692">
    <property type="entry name" value="HTH_transcr_repressor_FabR"/>
</dbReference>
<organism evidence="4">
    <name type="scientific">Kitasatospora camelliae</name>
    <dbReference type="NCBI Taxonomy" id="3156397"/>
    <lineage>
        <taxon>Bacteria</taxon>
        <taxon>Bacillati</taxon>
        <taxon>Actinomycetota</taxon>
        <taxon>Actinomycetes</taxon>
        <taxon>Kitasatosporales</taxon>
        <taxon>Streptomycetaceae</taxon>
        <taxon>Kitasatospora</taxon>
    </lineage>
</organism>
<dbReference type="Gene3D" id="1.10.357.10">
    <property type="entry name" value="Tetracycline Repressor, domain 2"/>
    <property type="match status" value="1"/>
</dbReference>
<reference evidence="4" key="1">
    <citation type="submission" date="2024-06" db="EMBL/GenBank/DDBJ databases">
        <title>The genome sequences of Kitasatospora sp. strain HUAS MG31.</title>
        <authorList>
            <person name="Mo P."/>
        </authorList>
    </citation>
    <scope>NUCLEOTIDE SEQUENCE</scope>
    <source>
        <strain evidence="4">HUAS MG31</strain>
    </source>
</reference>
<sequence length="212" mass="23050">MSHTPGVRQVQKQQSRRALLDAGLRLLEDRNLSSLGVREVTREAGMSPAGFYRHFTDLSALAVVLVEESLASLHAMIRAAFAGGGDGGADDDPEPVIDRAVAVVAEHVRDHRAHARFLARERHGGVRAVREAIGAELHRFVDEVAAALAAQPLSAGWPAADVRMLAELYVDRMVSTAAELLEADAESEARITATVRTQLRLISVGRRHWREG</sequence>
<protein>
    <submittedName>
        <fullName evidence="4">TetR family transcriptional regulator</fullName>
    </submittedName>
</protein>
<dbReference type="PANTHER" id="PTHR47752">
    <property type="entry name" value="HTH-TYPE TRANSCRIPTIONAL REPRESSOR FABR"/>
    <property type="match status" value="1"/>
</dbReference>
<proteinExistence type="predicted"/>
<feature type="DNA-binding region" description="H-T-H motif" evidence="2">
    <location>
        <begin position="36"/>
        <end position="55"/>
    </location>
</feature>
<dbReference type="Gene3D" id="1.10.10.60">
    <property type="entry name" value="Homeodomain-like"/>
    <property type="match status" value="1"/>
</dbReference>
<dbReference type="KEGG" id="kcm:ABWK59_11130"/>
<dbReference type="SUPFAM" id="SSF46689">
    <property type="entry name" value="Homeodomain-like"/>
    <property type="match status" value="1"/>
</dbReference>
<dbReference type="Pfam" id="PF00440">
    <property type="entry name" value="TetR_N"/>
    <property type="match status" value="1"/>
</dbReference>
<feature type="domain" description="HTH tetR-type" evidence="3">
    <location>
        <begin position="13"/>
        <end position="73"/>
    </location>
</feature>
<keyword evidence="1 2" id="KW-0238">DNA-binding</keyword>
<evidence type="ECO:0000259" key="3">
    <source>
        <dbReference type="PROSITE" id="PS50977"/>
    </source>
</evidence>
<dbReference type="RefSeq" id="WP_354640096.1">
    <property type="nucleotide sequence ID" value="NZ_CP159872.1"/>
</dbReference>
<accession>A0AAU8JU97</accession>
<dbReference type="GO" id="GO:0003677">
    <property type="term" value="F:DNA binding"/>
    <property type="evidence" value="ECO:0007669"/>
    <property type="project" value="UniProtKB-UniRule"/>
</dbReference>
<dbReference type="EMBL" id="CP159872">
    <property type="protein sequence ID" value="XCM79444.1"/>
    <property type="molecule type" value="Genomic_DNA"/>
</dbReference>
<dbReference type="AlphaFoldDB" id="A0AAU8JU97"/>
<name>A0AAU8JU97_9ACTN</name>
<dbReference type="InterPro" id="IPR001647">
    <property type="entry name" value="HTH_TetR"/>
</dbReference>
<evidence type="ECO:0000256" key="2">
    <source>
        <dbReference type="PROSITE-ProRule" id="PRU00335"/>
    </source>
</evidence>
<evidence type="ECO:0000256" key="1">
    <source>
        <dbReference type="ARBA" id="ARBA00023125"/>
    </source>
</evidence>